<protein>
    <recommendedName>
        <fullName evidence="6">PIN domain-containing protein</fullName>
    </recommendedName>
</protein>
<feature type="domain" description="DNA/RNA-binding" evidence="2">
    <location>
        <begin position="333"/>
        <end position="434"/>
    </location>
</feature>
<sequence length="996" mass="109259">MPTNQPRSKPPPSQLRQGQAAHRPSPSSPVKQLFDPSRDDPFRFSVLSRQQATVPVPPLSTSTVGNDYVSASSTSDTRSLASSAFTLSSVTSASSVDSGPRFSPNRNEEPTSVNPFVAELKRTILIDATEDEPIRVQGLSESANEKWVRLIEAHKELAEANHNLLTLATNPNVPASVQSIPDRYNIPTRLWSVAFHRMIDALRRASMTSTDALEYLTGFIYYAYRFYSGLLEERNLQPFRGKWLEALGDLARSRMAVAIHVANHAANDPTTSGGEPVPATVLPIEAPAPRIDSSPLPSVGIPAAAAELGDEDERDTWRTTARDWYAEVLKDTPGTGRLQYYLGILSRDLKGEELRAMYHFVKSLVANHPFDRGREAVLDLFSPSTQQALSSPTASAPSLFLHIQGLLFTRIDLDQVKPTLARFIERLELDTGSPEESDWTMMAILSIGSLLEFGKATGQLRKVGGLGALPTEKNLSLGIGRDATSAIISQNQKRWADQEDEDRVMGVPEDEDHDSSNLSRPMQALTTESADSPIQKQAQLVFSLALDVTFVTLSNFVYKTSAEPYITVILTFVSTLFKNAAVVHLMEHSVPWAGLASLLSAALQRAGGPRSNSVKDAGKFAAGQLLPEDWCVRGMEWAGRRVYERGFWKVQGPACQGEMDVITDPSIGVAGGQADFIDGIVEEEGEAEMDWEAGASSAPPLASLRWKRLRSTAEMLIKAVPGFEWDGSTIIVTGELAQKVAMWEEEAQREIEESRARKHHEEDEYDGEDVAGDESDDPEDSAEVKELKARRRYLLTLLRSSNRPSRPVSHAPRAKPVAPVRRPLQFLPGYTVLVVDTNILLSSLSVIVGIIDMITELDGLSKNSSPLGNAANDALGYLISAVPAHSVSLKVQTSKGNYLYNLSVRSESIDFRDGTSQDRNMDDLILRSALWQAEHFVDYQYPLSGLDKLARATVPTSNTSKVVLLSFDRNLRLKARSRKLDAADEKDMATIIAASG</sequence>
<feature type="region of interest" description="Disordered" evidence="1">
    <location>
        <begin position="89"/>
        <end position="112"/>
    </location>
</feature>
<name>A0A9P6AGS3_9AGAM</name>
<feature type="compositionally biased region" description="Polar residues" evidence="1">
    <location>
        <begin position="47"/>
        <end position="65"/>
    </location>
</feature>
<dbReference type="InterPro" id="IPR018834">
    <property type="entry name" value="DNA/RNA-bd_Est1-type"/>
</dbReference>
<feature type="compositionally biased region" description="Acidic residues" evidence="1">
    <location>
        <begin position="763"/>
        <end position="781"/>
    </location>
</feature>
<comment type="caution">
    <text evidence="4">The sequence shown here is derived from an EMBL/GenBank/DDBJ whole genome shotgun (WGS) entry which is preliminary data.</text>
</comment>
<dbReference type="GO" id="GO:0000184">
    <property type="term" value="P:nuclear-transcribed mRNA catabolic process, nonsense-mediated decay"/>
    <property type="evidence" value="ECO:0007669"/>
    <property type="project" value="TreeGrafter"/>
</dbReference>
<accession>A0A9P6AGS3</accession>
<organism evidence="4 5">
    <name type="scientific">Hydnum rufescens UP504</name>
    <dbReference type="NCBI Taxonomy" id="1448309"/>
    <lineage>
        <taxon>Eukaryota</taxon>
        <taxon>Fungi</taxon>
        <taxon>Dikarya</taxon>
        <taxon>Basidiomycota</taxon>
        <taxon>Agaricomycotina</taxon>
        <taxon>Agaricomycetes</taxon>
        <taxon>Cantharellales</taxon>
        <taxon>Hydnaceae</taxon>
        <taxon>Hydnum</taxon>
    </lineage>
</organism>
<dbReference type="Proteomes" id="UP000886523">
    <property type="component" value="Unassembled WGS sequence"/>
</dbReference>
<evidence type="ECO:0008006" key="6">
    <source>
        <dbReference type="Google" id="ProtNLM"/>
    </source>
</evidence>
<gene>
    <name evidence="4" type="ORF">BS47DRAFT_1354938</name>
</gene>
<dbReference type="GO" id="GO:0005697">
    <property type="term" value="C:telomerase holoenzyme complex"/>
    <property type="evidence" value="ECO:0007669"/>
    <property type="project" value="TreeGrafter"/>
</dbReference>
<feature type="region of interest" description="Disordered" evidence="1">
    <location>
        <begin position="490"/>
        <end position="519"/>
    </location>
</feature>
<evidence type="ECO:0000259" key="2">
    <source>
        <dbReference type="Pfam" id="PF10373"/>
    </source>
</evidence>
<dbReference type="SUPFAM" id="SSF48452">
    <property type="entry name" value="TPR-like"/>
    <property type="match status" value="1"/>
</dbReference>
<dbReference type="Gene3D" id="1.25.40.10">
    <property type="entry name" value="Tetratricopeptide repeat domain"/>
    <property type="match status" value="1"/>
</dbReference>
<feature type="region of interest" description="Disordered" evidence="1">
    <location>
        <begin position="751"/>
        <end position="784"/>
    </location>
</feature>
<evidence type="ECO:0000256" key="1">
    <source>
        <dbReference type="SAM" id="MobiDB-lite"/>
    </source>
</evidence>
<evidence type="ECO:0000259" key="3">
    <source>
        <dbReference type="Pfam" id="PF13638"/>
    </source>
</evidence>
<dbReference type="InterPro" id="IPR011990">
    <property type="entry name" value="TPR-like_helical_dom_sf"/>
</dbReference>
<feature type="domain" description="PIN" evidence="3">
    <location>
        <begin position="833"/>
        <end position="984"/>
    </location>
</feature>
<dbReference type="InterPro" id="IPR045153">
    <property type="entry name" value="Est1/Ebs1-like"/>
</dbReference>
<dbReference type="InterPro" id="IPR002716">
    <property type="entry name" value="PIN_dom"/>
</dbReference>
<proteinExistence type="predicted"/>
<dbReference type="AlphaFoldDB" id="A0A9P6AGS3"/>
<dbReference type="Pfam" id="PF13638">
    <property type="entry name" value="PIN_4"/>
    <property type="match status" value="1"/>
</dbReference>
<feature type="compositionally biased region" description="Low complexity" evidence="1">
    <location>
        <begin position="89"/>
        <end position="98"/>
    </location>
</feature>
<dbReference type="Gene3D" id="3.40.50.1010">
    <property type="entry name" value="5'-nuclease"/>
    <property type="match status" value="1"/>
</dbReference>
<dbReference type="GO" id="GO:0042162">
    <property type="term" value="F:telomeric DNA binding"/>
    <property type="evidence" value="ECO:0007669"/>
    <property type="project" value="TreeGrafter"/>
</dbReference>
<feature type="compositionally biased region" description="Basic and acidic residues" evidence="1">
    <location>
        <begin position="751"/>
        <end position="762"/>
    </location>
</feature>
<dbReference type="PANTHER" id="PTHR15696">
    <property type="entry name" value="SMG-7 SUPPRESSOR WITH MORPHOLOGICAL EFFECT ON GENITALIA PROTEIN 7"/>
    <property type="match status" value="1"/>
</dbReference>
<dbReference type="Pfam" id="PF10373">
    <property type="entry name" value="EST1_DNA_bind"/>
    <property type="match status" value="1"/>
</dbReference>
<evidence type="ECO:0000313" key="4">
    <source>
        <dbReference type="EMBL" id="KAF9504661.1"/>
    </source>
</evidence>
<feature type="region of interest" description="Disordered" evidence="1">
    <location>
        <begin position="1"/>
        <end position="76"/>
    </location>
</feature>
<feature type="compositionally biased region" description="Acidic residues" evidence="1">
    <location>
        <begin position="498"/>
        <end position="513"/>
    </location>
</feature>
<dbReference type="PANTHER" id="PTHR15696:SF0">
    <property type="entry name" value="TELOMERASE-BINDING PROTEIN EST1A"/>
    <property type="match status" value="1"/>
</dbReference>
<dbReference type="CDD" id="cd09880">
    <property type="entry name" value="PIN_Smg5-6-like"/>
    <property type="match status" value="1"/>
</dbReference>
<dbReference type="OrthoDB" id="2017974at2759"/>
<evidence type="ECO:0000313" key="5">
    <source>
        <dbReference type="Proteomes" id="UP000886523"/>
    </source>
</evidence>
<keyword evidence="5" id="KW-1185">Reference proteome</keyword>
<dbReference type="EMBL" id="MU129205">
    <property type="protein sequence ID" value="KAF9504661.1"/>
    <property type="molecule type" value="Genomic_DNA"/>
</dbReference>
<reference evidence="4" key="1">
    <citation type="journal article" date="2020" name="Nat. Commun.">
        <title>Large-scale genome sequencing of mycorrhizal fungi provides insights into the early evolution of symbiotic traits.</title>
        <authorList>
            <person name="Miyauchi S."/>
            <person name="Kiss E."/>
            <person name="Kuo A."/>
            <person name="Drula E."/>
            <person name="Kohler A."/>
            <person name="Sanchez-Garcia M."/>
            <person name="Morin E."/>
            <person name="Andreopoulos B."/>
            <person name="Barry K.W."/>
            <person name="Bonito G."/>
            <person name="Buee M."/>
            <person name="Carver A."/>
            <person name="Chen C."/>
            <person name="Cichocki N."/>
            <person name="Clum A."/>
            <person name="Culley D."/>
            <person name="Crous P.W."/>
            <person name="Fauchery L."/>
            <person name="Girlanda M."/>
            <person name="Hayes R.D."/>
            <person name="Keri Z."/>
            <person name="LaButti K."/>
            <person name="Lipzen A."/>
            <person name="Lombard V."/>
            <person name="Magnuson J."/>
            <person name="Maillard F."/>
            <person name="Murat C."/>
            <person name="Nolan M."/>
            <person name="Ohm R.A."/>
            <person name="Pangilinan J."/>
            <person name="Pereira M.F."/>
            <person name="Perotto S."/>
            <person name="Peter M."/>
            <person name="Pfister S."/>
            <person name="Riley R."/>
            <person name="Sitrit Y."/>
            <person name="Stielow J.B."/>
            <person name="Szollosi G."/>
            <person name="Zifcakova L."/>
            <person name="Stursova M."/>
            <person name="Spatafora J.W."/>
            <person name="Tedersoo L."/>
            <person name="Vaario L.M."/>
            <person name="Yamada A."/>
            <person name="Yan M."/>
            <person name="Wang P."/>
            <person name="Xu J."/>
            <person name="Bruns T."/>
            <person name="Baldrian P."/>
            <person name="Vilgalys R."/>
            <person name="Dunand C."/>
            <person name="Henrissat B."/>
            <person name="Grigoriev I.V."/>
            <person name="Hibbett D."/>
            <person name="Nagy L.G."/>
            <person name="Martin F.M."/>
        </authorList>
    </citation>
    <scope>NUCLEOTIDE SEQUENCE</scope>
    <source>
        <strain evidence="4">UP504</strain>
    </source>
</reference>
<dbReference type="GO" id="GO:0070034">
    <property type="term" value="F:telomerase RNA binding"/>
    <property type="evidence" value="ECO:0007669"/>
    <property type="project" value="TreeGrafter"/>
</dbReference>